<feature type="compositionally biased region" description="Polar residues" evidence="10">
    <location>
        <begin position="279"/>
        <end position="290"/>
    </location>
</feature>
<evidence type="ECO:0000256" key="4">
    <source>
        <dbReference type="ARBA" id="ARBA00022692"/>
    </source>
</evidence>
<evidence type="ECO:0000259" key="12">
    <source>
        <dbReference type="Pfam" id="PF00593"/>
    </source>
</evidence>
<evidence type="ECO:0000256" key="7">
    <source>
        <dbReference type="ARBA" id="ARBA00023077"/>
    </source>
</evidence>
<dbReference type="InterPro" id="IPR017946">
    <property type="entry name" value="PLC-like_Pdiesterase_TIM-brl"/>
</dbReference>
<dbReference type="AlphaFoldDB" id="A0AA39CSR5"/>
<evidence type="ECO:0000259" key="13">
    <source>
        <dbReference type="Pfam" id="PF07715"/>
    </source>
</evidence>
<dbReference type="CDD" id="cd08589">
    <property type="entry name" value="PI-PLCc_SaPLC1_like"/>
    <property type="match status" value="1"/>
</dbReference>
<keyword evidence="8" id="KW-0472">Membrane</keyword>
<dbReference type="Pfam" id="PF16670">
    <property type="entry name" value="PI-PLC-C1"/>
    <property type="match status" value="1"/>
</dbReference>
<dbReference type="InterPro" id="IPR039426">
    <property type="entry name" value="TonB-dep_rcpt-like"/>
</dbReference>
<dbReference type="CDD" id="cd01347">
    <property type="entry name" value="ligand_gated_channel"/>
    <property type="match status" value="1"/>
</dbReference>
<evidence type="ECO:0000256" key="11">
    <source>
        <dbReference type="SAM" id="SignalP"/>
    </source>
</evidence>
<comment type="subcellular location">
    <subcellularLocation>
        <location evidence="1">Cell outer membrane</location>
        <topology evidence="1">Multi-pass membrane protein</topology>
    </subcellularLocation>
</comment>
<evidence type="ECO:0000256" key="3">
    <source>
        <dbReference type="ARBA" id="ARBA00022496"/>
    </source>
</evidence>
<keyword evidence="4" id="KW-0812">Transmembrane</keyword>
<dbReference type="SUPFAM" id="SSF56935">
    <property type="entry name" value="Porins"/>
    <property type="match status" value="1"/>
</dbReference>
<feature type="signal peptide" evidence="11">
    <location>
        <begin position="1"/>
        <end position="29"/>
    </location>
</feature>
<dbReference type="InterPro" id="IPR000531">
    <property type="entry name" value="Beta-barrel_TonB"/>
</dbReference>
<dbReference type="Pfam" id="PF00593">
    <property type="entry name" value="TonB_dep_Rec_b-barrel"/>
    <property type="match status" value="1"/>
</dbReference>
<evidence type="ECO:0000256" key="8">
    <source>
        <dbReference type="ARBA" id="ARBA00023136"/>
    </source>
</evidence>
<accession>A0AA39CSR5</accession>
<gene>
    <name evidence="14" type="ORF">H2204_010550</name>
</gene>
<proteinExistence type="predicted"/>
<evidence type="ECO:0000256" key="5">
    <source>
        <dbReference type="ARBA" id="ARBA00023004"/>
    </source>
</evidence>
<evidence type="ECO:0000256" key="1">
    <source>
        <dbReference type="ARBA" id="ARBA00004571"/>
    </source>
</evidence>
<dbReference type="PANTHER" id="PTHR32552">
    <property type="entry name" value="FERRICHROME IRON RECEPTOR-RELATED"/>
    <property type="match status" value="1"/>
</dbReference>
<feature type="domain" description="TonB-dependent receptor-like beta-barrel" evidence="12">
    <location>
        <begin position="244"/>
        <end position="717"/>
    </location>
</feature>
<dbReference type="EMBL" id="JAPDRN010000089">
    <property type="protein sequence ID" value="KAJ9625304.1"/>
    <property type="molecule type" value="Genomic_DNA"/>
</dbReference>
<keyword evidence="7" id="KW-0798">TonB box</keyword>
<dbReference type="GO" id="GO:0006826">
    <property type="term" value="P:iron ion transport"/>
    <property type="evidence" value="ECO:0007669"/>
    <property type="project" value="UniProtKB-KW"/>
</dbReference>
<keyword evidence="2" id="KW-0813">Transport</keyword>
<feature type="region of interest" description="Disordered" evidence="10">
    <location>
        <begin position="275"/>
        <end position="294"/>
    </location>
</feature>
<dbReference type="GO" id="GO:0006629">
    <property type="term" value="P:lipid metabolic process"/>
    <property type="evidence" value="ECO:0007669"/>
    <property type="project" value="InterPro"/>
</dbReference>
<dbReference type="Pfam" id="PF07715">
    <property type="entry name" value="Plug"/>
    <property type="match status" value="1"/>
</dbReference>
<feature type="domain" description="TonB-dependent receptor plug" evidence="13">
    <location>
        <begin position="55"/>
        <end position="161"/>
    </location>
</feature>
<dbReference type="GO" id="GO:0008081">
    <property type="term" value="F:phosphoric diester hydrolase activity"/>
    <property type="evidence" value="ECO:0007669"/>
    <property type="project" value="InterPro"/>
</dbReference>
<keyword evidence="3" id="KW-0410">Iron transport</keyword>
<evidence type="ECO:0000256" key="6">
    <source>
        <dbReference type="ARBA" id="ARBA00023065"/>
    </source>
</evidence>
<dbReference type="InterPro" id="IPR012910">
    <property type="entry name" value="Plug_dom"/>
</dbReference>
<evidence type="ECO:0000256" key="2">
    <source>
        <dbReference type="ARBA" id="ARBA00022448"/>
    </source>
</evidence>
<dbReference type="PANTHER" id="PTHR32552:SF81">
    <property type="entry name" value="TONB-DEPENDENT OUTER MEMBRANE RECEPTOR"/>
    <property type="match status" value="1"/>
</dbReference>
<keyword evidence="11" id="KW-0732">Signal</keyword>
<keyword evidence="6" id="KW-0406">Ion transport</keyword>
<keyword evidence="5" id="KW-0408">Iron</keyword>
<feature type="chain" id="PRO_5041334413" description="TonB-dependent receptor" evidence="11">
    <location>
        <begin position="30"/>
        <end position="1121"/>
    </location>
</feature>
<dbReference type="InterPro" id="IPR036942">
    <property type="entry name" value="Beta-barrel_TonB_sf"/>
</dbReference>
<sequence>MPFHPFQPSGLSLALAVALGLSSTEQASAQATDTAATPTQLDAVTVTAQKREQSIKDVPISIAAVTGQDIEKQNFTDFERLSTRIPGFFVQQQTDSSASFVMRGIEAGNSGAVSEPSISFFLNDVDTSRSRGMLKELFDIERVEVAKGPQGTLYGRGAQIGAIAVYTRKADPSNVEWQLEGQLGNHGLYSATAIYNTPLVKDELGLRLAVRKRERDGYASNLAGGPKLNDDDMGAARMSLRWQPSDALSMDLIVDHQADDDGFVMTKAINVASPGGDTSPFSDAAQNSYDPPQRRRQTGVTLLTDWNLSDAWQLRSISAWRKVEFSESWDIDGTAYPFLIGRNLADNQRILSQEFRLGFDDGGMFRANVGAGYYQDSTYNLAETVINEQYLLAGFPRVATPVTRYLGRAVTEGVATRTSTRNRRGSASAYANVSWDLLPVVTLDAGVRYTRDQARVRNWARVSTIDGVAPIAMPNGLGNSLGQEFSTDGDFNLLQPRAALTWKLSEQINLYAGVSRGLRSGYPQISFAAPVNGQPRPVFGKLGTEEVLNYEIGAKGTLGKRLYFDAAAFTYDYKDFQTRASDITVGMVNAGKASAQGLELSGALQLTPELTLSAAYAYLHTRYDTFNEVVNGVLVDRSGNVFRMAPKHTASLSLDWRAPAFGRWEVFANGNYAWRSRYYLNNDNLDSESQKAFGLLDLRAGFERNDGALMVEAYVENAQDREWVRDIGNGGKFFGVPTAIRANPRMFGIRIQVIGTHNSYSQPADARVFTVMDPLLKPVIDGMMKQMPEQMRQAFADEHPHAFDGGLQPALDYRFPTLDTQLRSGLRSVELDLNVDHEGGRFSDPLPYRLLRARGVDDLEPLHDAALREPGLKTLHMVDVDFRSSCPTFRLCLQQLRGWSDANPGHTPVFVLLEPKFSSFTTAVTGATPVQPFDARAFSEMDASIASILGRERVITPDDVRGQQPTLEAAARAGQWPTLSAARGKFVFLMIVPGLNLKTFGPYLQGHPNLEGRIAFVQGRPGMDHTAFVMIDNALTRGDEIRTLVGEGYLVRSRADIDTGEARANDTSRREAALASGAQIISTDYPFTPNIFGNDYVVKPFAQGLRANPVNGAAGIAQPRP</sequence>
<dbReference type="InterPro" id="IPR032075">
    <property type="entry name" value="PI-PLC-C1"/>
</dbReference>
<protein>
    <recommendedName>
        <fullName evidence="15">TonB-dependent receptor</fullName>
    </recommendedName>
</protein>
<evidence type="ECO:0000256" key="10">
    <source>
        <dbReference type="SAM" id="MobiDB-lite"/>
    </source>
</evidence>
<organism evidence="14">
    <name type="scientific">Knufia peltigerae</name>
    <dbReference type="NCBI Taxonomy" id="1002370"/>
    <lineage>
        <taxon>Eukaryota</taxon>
        <taxon>Fungi</taxon>
        <taxon>Dikarya</taxon>
        <taxon>Ascomycota</taxon>
        <taxon>Pezizomycotina</taxon>
        <taxon>Eurotiomycetes</taxon>
        <taxon>Chaetothyriomycetidae</taxon>
        <taxon>Chaetothyriales</taxon>
        <taxon>Trichomeriaceae</taxon>
        <taxon>Knufia</taxon>
    </lineage>
</organism>
<dbReference type="PROSITE" id="PS52016">
    <property type="entry name" value="TONB_DEPENDENT_REC_3"/>
    <property type="match status" value="1"/>
</dbReference>
<comment type="caution">
    <text evidence="14">The sequence shown here is derived from an EMBL/GenBank/DDBJ whole genome shotgun (WGS) entry which is preliminary data.</text>
</comment>
<dbReference type="SUPFAM" id="SSF51695">
    <property type="entry name" value="PLC-like phosphodiesterases"/>
    <property type="match status" value="1"/>
</dbReference>
<dbReference type="Gene3D" id="3.20.20.190">
    <property type="entry name" value="Phosphatidylinositol (PI) phosphodiesterase"/>
    <property type="match status" value="1"/>
</dbReference>
<dbReference type="Gene3D" id="2.40.170.20">
    <property type="entry name" value="TonB-dependent receptor, beta-barrel domain"/>
    <property type="match status" value="1"/>
</dbReference>
<keyword evidence="9" id="KW-0998">Cell outer membrane</keyword>
<evidence type="ECO:0000313" key="14">
    <source>
        <dbReference type="EMBL" id="KAJ9625304.1"/>
    </source>
</evidence>
<name>A0AA39CSR5_9EURO</name>
<reference evidence="14" key="1">
    <citation type="submission" date="2022-10" db="EMBL/GenBank/DDBJ databases">
        <title>Culturing micro-colonial fungi from biological soil crusts in the Mojave desert and describing Neophaeococcomyces mojavensis, and introducing the new genera and species Taxawa tesnikishii.</title>
        <authorList>
            <person name="Kurbessoian T."/>
            <person name="Stajich J.E."/>
        </authorList>
    </citation>
    <scope>NUCLEOTIDE SEQUENCE</scope>
    <source>
        <strain evidence="14">TK_35</strain>
    </source>
</reference>
<evidence type="ECO:0008006" key="15">
    <source>
        <dbReference type="Google" id="ProtNLM"/>
    </source>
</evidence>
<evidence type="ECO:0000256" key="9">
    <source>
        <dbReference type="ARBA" id="ARBA00023237"/>
    </source>
</evidence>